<dbReference type="RefSeq" id="WP_096432077.1">
    <property type="nucleotide sequence ID" value="NZ_AP018042.1"/>
</dbReference>
<name>A0A1Y1CS77_9BACT</name>
<dbReference type="OrthoDB" id="5291617at2"/>
<evidence type="ECO:0000313" key="1">
    <source>
        <dbReference type="EMBL" id="BAX82081.1"/>
    </source>
</evidence>
<dbReference type="Proteomes" id="UP000218267">
    <property type="component" value="Chromosome"/>
</dbReference>
<evidence type="ECO:0008006" key="3">
    <source>
        <dbReference type="Google" id="ProtNLM"/>
    </source>
</evidence>
<reference evidence="2" key="2">
    <citation type="journal article" date="2020" name="Antonie Van Leeuwenhoek">
        <title>Labilibaculum antarcticum sp. nov., a novel facultative anaerobic, psychrotorelant bacterium isolated from marine sediment of Antarctica.</title>
        <authorList>
            <person name="Watanabe M."/>
            <person name="Kojima H."/>
            <person name="Fukui M."/>
        </authorList>
    </citation>
    <scope>NUCLEOTIDE SEQUENCE [LARGE SCALE GENOMIC DNA]</scope>
    <source>
        <strain evidence="2">SPP2</strain>
    </source>
</reference>
<sequence length="412" mass="47393">MMPTDIAPKIFIYNPTCEMAIANGTVSFMPNKTLTKFKQDLDVLPMFFADKNDTVLVHEMPDQKFMELLENAGVSVPNFKQLTLALTDSDFIKMPKDSLHPWGWSPRIHHILKPFKESCSSRFLNQPNAFWKVEHRDLYSRKKALEVVKEAIKHNNSSLFIDIDQTAQVCTSVAEVEKLMHKWKQIVIKSPLSSAGRGLQILRHTTLNESIIQSINSVIASQSYVMVEPFLKKQFDFSLQYYCDEKGKLNYLGLGFFDTNSKGQYLCNYLGGIPSEMDTLLNENRISELQTCMSEVLSASDIATNYTGYFGVDCMLVLDHDEKLQIHPCLEINLRYNMSTLALFLNEKIHPDTKGIFKIFNQFKESFDQFHLEMTEKHPLEMQDGKWMNGYLPLVSPFQNKTFGAYILLEKE</sequence>
<evidence type="ECO:0000313" key="2">
    <source>
        <dbReference type="Proteomes" id="UP000218267"/>
    </source>
</evidence>
<dbReference type="EMBL" id="AP018042">
    <property type="protein sequence ID" value="BAX82081.1"/>
    <property type="molecule type" value="Genomic_DNA"/>
</dbReference>
<proteinExistence type="predicted"/>
<keyword evidence="2" id="KW-1185">Reference proteome</keyword>
<reference evidence="1 2" key="1">
    <citation type="journal article" date="2018" name="Mar. Genomics">
        <title>Complete genome sequence of Marinifilaceae bacterium strain SPP2, isolated from the Antarctic marine sediment.</title>
        <authorList>
            <person name="Watanabe M."/>
            <person name="Kojima H."/>
            <person name="Fukui M."/>
        </authorList>
    </citation>
    <scope>NUCLEOTIDE SEQUENCE [LARGE SCALE GENOMIC DNA]</scope>
    <source>
        <strain evidence="1 2">SPP2</strain>
    </source>
</reference>
<gene>
    <name evidence="1" type="ORF">ALGA_3789</name>
</gene>
<dbReference type="KEGG" id="mbas:ALGA_3789"/>
<organism evidence="1 2">
    <name type="scientific">Labilibaculum antarcticum</name>
    <dbReference type="NCBI Taxonomy" id="1717717"/>
    <lineage>
        <taxon>Bacteria</taxon>
        <taxon>Pseudomonadati</taxon>
        <taxon>Bacteroidota</taxon>
        <taxon>Bacteroidia</taxon>
        <taxon>Marinilabiliales</taxon>
        <taxon>Marinifilaceae</taxon>
        <taxon>Labilibaculum</taxon>
    </lineage>
</organism>
<accession>A0A1Y1CS77</accession>
<dbReference type="SUPFAM" id="SSF56059">
    <property type="entry name" value="Glutathione synthetase ATP-binding domain-like"/>
    <property type="match status" value="1"/>
</dbReference>
<protein>
    <recommendedName>
        <fullName evidence="3">ATP-grasp domain-containing protein</fullName>
    </recommendedName>
</protein>
<dbReference type="AlphaFoldDB" id="A0A1Y1CS77"/>